<evidence type="ECO:0000256" key="1">
    <source>
        <dbReference type="SAM" id="SignalP"/>
    </source>
</evidence>
<organism evidence="2 3">
    <name type="scientific">Neurospora tetraspora</name>
    <dbReference type="NCBI Taxonomy" id="94610"/>
    <lineage>
        <taxon>Eukaryota</taxon>
        <taxon>Fungi</taxon>
        <taxon>Dikarya</taxon>
        <taxon>Ascomycota</taxon>
        <taxon>Pezizomycotina</taxon>
        <taxon>Sordariomycetes</taxon>
        <taxon>Sordariomycetidae</taxon>
        <taxon>Sordariales</taxon>
        <taxon>Sordariaceae</taxon>
        <taxon>Neurospora</taxon>
    </lineage>
</organism>
<comment type="caution">
    <text evidence="2">The sequence shown here is derived from an EMBL/GenBank/DDBJ whole genome shotgun (WGS) entry which is preliminary data.</text>
</comment>
<reference evidence="2" key="1">
    <citation type="journal article" date="2023" name="Mol. Phylogenet. Evol.">
        <title>Genome-scale phylogeny and comparative genomics of the fungal order Sordariales.</title>
        <authorList>
            <person name="Hensen N."/>
            <person name="Bonometti L."/>
            <person name="Westerberg I."/>
            <person name="Brannstrom I.O."/>
            <person name="Guillou S."/>
            <person name="Cros-Aarteil S."/>
            <person name="Calhoun S."/>
            <person name="Haridas S."/>
            <person name="Kuo A."/>
            <person name="Mondo S."/>
            <person name="Pangilinan J."/>
            <person name="Riley R."/>
            <person name="LaButti K."/>
            <person name="Andreopoulos B."/>
            <person name="Lipzen A."/>
            <person name="Chen C."/>
            <person name="Yan M."/>
            <person name="Daum C."/>
            <person name="Ng V."/>
            <person name="Clum A."/>
            <person name="Steindorff A."/>
            <person name="Ohm R.A."/>
            <person name="Martin F."/>
            <person name="Silar P."/>
            <person name="Natvig D.O."/>
            <person name="Lalanne C."/>
            <person name="Gautier V."/>
            <person name="Ament-Velasquez S.L."/>
            <person name="Kruys A."/>
            <person name="Hutchinson M.I."/>
            <person name="Powell A.J."/>
            <person name="Barry K."/>
            <person name="Miller A.N."/>
            <person name="Grigoriev I.V."/>
            <person name="Debuchy R."/>
            <person name="Gladieux P."/>
            <person name="Hiltunen Thoren M."/>
            <person name="Johannesson H."/>
        </authorList>
    </citation>
    <scope>NUCLEOTIDE SEQUENCE</scope>
    <source>
        <strain evidence="2">CBS 560.94</strain>
    </source>
</reference>
<evidence type="ECO:0000313" key="2">
    <source>
        <dbReference type="EMBL" id="KAK3350551.1"/>
    </source>
</evidence>
<protein>
    <recommendedName>
        <fullName evidence="4">Secreted protein</fullName>
    </recommendedName>
</protein>
<name>A0AAE0JJM7_9PEZI</name>
<proteinExistence type="predicted"/>
<accession>A0AAE0JJM7</accession>
<feature type="chain" id="PRO_5042243025" description="Secreted protein" evidence="1">
    <location>
        <begin position="21"/>
        <end position="88"/>
    </location>
</feature>
<keyword evidence="1" id="KW-0732">Signal</keyword>
<dbReference type="AlphaFoldDB" id="A0AAE0JJM7"/>
<sequence>MTRTIHFAALLLHSLSPSPLFHPMPHSSCSCIQSIKHFSIGDLHLSSRYTCWADAVGARSRLTSHSITHRCIGRVAIACIAYLIKPLG</sequence>
<evidence type="ECO:0000313" key="3">
    <source>
        <dbReference type="Proteomes" id="UP001278500"/>
    </source>
</evidence>
<keyword evidence="3" id="KW-1185">Reference proteome</keyword>
<dbReference type="GeneID" id="87863378"/>
<reference evidence="2" key="2">
    <citation type="submission" date="2023-06" db="EMBL/GenBank/DDBJ databases">
        <authorList>
            <consortium name="Lawrence Berkeley National Laboratory"/>
            <person name="Haridas S."/>
            <person name="Hensen N."/>
            <person name="Bonometti L."/>
            <person name="Westerberg I."/>
            <person name="Brannstrom I.O."/>
            <person name="Guillou S."/>
            <person name="Cros-Aarteil S."/>
            <person name="Calhoun S."/>
            <person name="Kuo A."/>
            <person name="Mondo S."/>
            <person name="Pangilinan J."/>
            <person name="Riley R."/>
            <person name="Labutti K."/>
            <person name="Andreopoulos B."/>
            <person name="Lipzen A."/>
            <person name="Chen C."/>
            <person name="Yanf M."/>
            <person name="Daum C."/>
            <person name="Ng V."/>
            <person name="Clum A."/>
            <person name="Steindorff A."/>
            <person name="Ohm R."/>
            <person name="Martin F."/>
            <person name="Silar P."/>
            <person name="Natvig D."/>
            <person name="Lalanne C."/>
            <person name="Gautier V."/>
            <person name="Ament-Velasquez S.L."/>
            <person name="Kruys A."/>
            <person name="Hutchinson M.I."/>
            <person name="Powell A.J."/>
            <person name="Barry K."/>
            <person name="Miller A.N."/>
            <person name="Grigoriev I.V."/>
            <person name="Debuchy R."/>
            <person name="Gladieux P."/>
            <person name="Thoren M.H."/>
            <person name="Johannesson H."/>
        </authorList>
    </citation>
    <scope>NUCLEOTIDE SEQUENCE</scope>
    <source>
        <strain evidence="2">CBS 560.94</strain>
    </source>
</reference>
<dbReference type="Proteomes" id="UP001278500">
    <property type="component" value="Unassembled WGS sequence"/>
</dbReference>
<feature type="signal peptide" evidence="1">
    <location>
        <begin position="1"/>
        <end position="20"/>
    </location>
</feature>
<dbReference type="PROSITE" id="PS51257">
    <property type="entry name" value="PROKAR_LIPOPROTEIN"/>
    <property type="match status" value="1"/>
</dbReference>
<gene>
    <name evidence="2" type="ORF">B0H65DRAFT_455110</name>
</gene>
<dbReference type="RefSeq" id="XP_062683846.1">
    <property type="nucleotide sequence ID" value="XM_062826224.1"/>
</dbReference>
<evidence type="ECO:0008006" key="4">
    <source>
        <dbReference type="Google" id="ProtNLM"/>
    </source>
</evidence>
<dbReference type="EMBL" id="JAUEPP010000002">
    <property type="protein sequence ID" value="KAK3350551.1"/>
    <property type="molecule type" value="Genomic_DNA"/>
</dbReference>